<dbReference type="PANTHER" id="PTHR35342">
    <property type="entry name" value="TRICARBOXYLIC TRANSPORT PROTEIN"/>
    <property type="match status" value="1"/>
</dbReference>
<feature type="transmembrane region" description="Helical" evidence="1">
    <location>
        <begin position="96"/>
        <end position="119"/>
    </location>
</feature>
<feature type="transmembrane region" description="Helical" evidence="1">
    <location>
        <begin position="403"/>
        <end position="435"/>
    </location>
</feature>
<evidence type="ECO:0000259" key="2">
    <source>
        <dbReference type="Pfam" id="PF01970"/>
    </source>
</evidence>
<dbReference type="InterPro" id="IPR002823">
    <property type="entry name" value="DUF112_TM"/>
</dbReference>
<dbReference type="EMBL" id="QWKX01000103">
    <property type="protein sequence ID" value="RIH74617.1"/>
    <property type="molecule type" value="Genomic_DNA"/>
</dbReference>
<feature type="transmembrane region" description="Helical" evidence="1">
    <location>
        <begin position="455"/>
        <end position="477"/>
    </location>
</feature>
<feature type="transmembrane region" description="Helical" evidence="1">
    <location>
        <begin position="48"/>
        <end position="68"/>
    </location>
</feature>
<dbReference type="Pfam" id="PF01970">
    <property type="entry name" value="TctA"/>
    <property type="match status" value="1"/>
</dbReference>
<protein>
    <submittedName>
        <fullName evidence="3">Tripartite tricarboxylate transporter TctA family protein</fullName>
    </submittedName>
</protein>
<feature type="transmembrane region" description="Helical" evidence="1">
    <location>
        <begin position="131"/>
        <end position="150"/>
    </location>
</feature>
<dbReference type="AlphaFoldDB" id="A0A399DRJ8"/>
<feature type="transmembrane region" description="Helical" evidence="1">
    <location>
        <begin position="157"/>
        <end position="176"/>
    </location>
</feature>
<evidence type="ECO:0000313" key="3">
    <source>
        <dbReference type="EMBL" id="RIH74617.1"/>
    </source>
</evidence>
<reference evidence="3 4" key="1">
    <citation type="submission" date="2018-08" db="EMBL/GenBank/DDBJ databases">
        <title>Meiothermus cateniformans JCM 15151 genome sequencing project.</title>
        <authorList>
            <person name="Da Costa M.S."/>
            <person name="Albuquerque L."/>
            <person name="Raposo P."/>
            <person name="Froufe H.J.C."/>
            <person name="Barroso C.S."/>
            <person name="Egas C."/>
        </authorList>
    </citation>
    <scope>NUCLEOTIDE SEQUENCE [LARGE SCALE GENOMIC DNA]</scope>
    <source>
        <strain evidence="3 4">JCM 15151</strain>
    </source>
</reference>
<dbReference type="OrthoDB" id="9781349at2"/>
<comment type="caution">
    <text evidence="3">The sequence shown here is derived from an EMBL/GenBank/DDBJ whole genome shotgun (WGS) entry which is preliminary data.</text>
</comment>
<feature type="transmembrane region" description="Helical" evidence="1">
    <location>
        <begin position="188"/>
        <end position="208"/>
    </location>
</feature>
<keyword evidence="1" id="KW-1133">Transmembrane helix</keyword>
<dbReference type="RefSeq" id="WP_027888597.1">
    <property type="nucleotide sequence ID" value="NZ_JBHSXZ010000065.1"/>
</dbReference>
<gene>
    <name evidence="3" type="ORF">Mcate_02635</name>
</gene>
<proteinExistence type="predicted"/>
<name>A0A399DRJ8_9DEIN</name>
<evidence type="ECO:0000313" key="4">
    <source>
        <dbReference type="Proteomes" id="UP000266089"/>
    </source>
</evidence>
<feature type="transmembrane region" description="Helical" evidence="1">
    <location>
        <begin position="12"/>
        <end position="42"/>
    </location>
</feature>
<accession>A0A399DRJ8</accession>
<feature type="transmembrane region" description="Helical" evidence="1">
    <location>
        <begin position="304"/>
        <end position="326"/>
    </location>
</feature>
<keyword evidence="1" id="KW-0812">Transmembrane</keyword>
<evidence type="ECO:0000256" key="1">
    <source>
        <dbReference type="SAM" id="Phobius"/>
    </source>
</evidence>
<organism evidence="3 4">
    <name type="scientific">Meiothermus taiwanensis</name>
    <dbReference type="NCBI Taxonomy" id="172827"/>
    <lineage>
        <taxon>Bacteria</taxon>
        <taxon>Thermotogati</taxon>
        <taxon>Deinococcota</taxon>
        <taxon>Deinococci</taxon>
        <taxon>Thermales</taxon>
        <taxon>Thermaceae</taxon>
        <taxon>Meiothermus</taxon>
    </lineage>
</organism>
<dbReference type="Proteomes" id="UP000266089">
    <property type="component" value="Unassembled WGS sequence"/>
</dbReference>
<sequence length="487" mass="51413">MSFFSLESFIAMILGALYGVLFGSLPGLTATLAISLFIPIAIFLDPAVAFSAIIGITATAIFAGDIGATAMRIPGTPASAAYTEEIHQIGKERSPAFALGISALSSALGSLVGIAILIGGSLGLAQVAKQFSSFEYFWLVLLGIVSGVFASPSMAKGLIAFGVGMLIATIGYDPALGTPRFNFGNPNLLGGISFIVALIAFFGVAEVLNNIYSYRKGPPPAPNPNQNRSVAQEFFGAAGRLVWRERRLLLRSSLLGTFIGFLPGAGSDLAAWISSNFTRLRRGSKEQVTLSGASSNNAAVAGTWIPALSLGIPGDTLTAIVLGMFLTMGITPGPDLFAKNLGFVVQLYMAFILASLLMMPLVGYLGAALISTLLRIPLRLLLGAVMGLCLVGTYAINRNPFDLYLLVVLGLLGLLMQRGGFPVGQLILGMVLGPLLEQYLMMSLIKTQWDLTAFFSRPVAVGLAVCNLLLIVGMLWLRRQRARPSNP</sequence>
<dbReference type="PANTHER" id="PTHR35342:SF5">
    <property type="entry name" value="TRICARBOXYLIC TRANSPORT PROTEIN"/>
    <property type="match status" value="1"/>
</dbReference>
<feature type="transmembrane region" description="Helical" evidence="1">
    <location>
        <begin position="376"/>
        <end position="396"/>
    </location>
</feature>
<feature type="transmembrane region" description="Helical" evidence="1">
    <location>
        <begin position="347"/>
        <end position="370"/>
    </location>
</feature>
<feature type="domain" description="DUF112" evidence="2">
    <location>
        <begin position="10"/>
        <end position="428"/>
    </location>
</feature>
<keyword evidence="1" id="KW-0472">Membrane</keyword>